<dbReference type="AlphaFoldDB" id="B3PEG6"/>
<gene>
    <name evidence="1" type="ordered locus">CJA_3268</name>
</gene>
<organism evidence="1 2">
    <name type="scientific">Cellvibrio japonicus (strain Ueda107)</name>
    <name type="common">Pseudomonas fluorescens subsp. cellulosa</name>
    <dbReference type="NCBI Taxonomy" id="498211"/>
    <lineage>
        <taxon>Bacteria</taxon>
        <taxon>Pseudomonadati</taxon>
        <taxon>Pseudomonadota</taxon>
        <taxon>Gammaproteobacteria</taxon>
        <taxon>Cellvibrionales</taxon>
        <taxon>Cellvibrionaceae</taxon>
        <taxon>Cellvibrio</taxon>
    </lineage>
</organism>
<keyword evidence="2" id="KW-1185">Reference proteome</keyword>
<dbReference type="HOGENOM" id="CLU_3115949_0_0_6"/>
<proteinExistence type="predicted"/>
<dbReference type="EMBL" id="CP000934">
    <property type="protein sequence ID" value="ACE83286.1"/>
    <property type="molecule type" value="Genomic_DNA"/>
</dbReference>
<protein>
    <submittedName>
        <fullName evidence="1">Uncharacterized protein</fullName>
    </submittedName>
</protein>
<dbReference type="KEGG" id="cja:CJA_3268"/>
<dbReference type="Proteomes" id="UP000001036">
    <property type="component" value="Chromosome"/>
</dbReference>
<accession>B3PEG6</accession>
<reference evidence="1 2" key="1">
    <citation type="journal article" date="2008" name="J. Bacteriol.">
        <title>Insights into plant cell wall degradation from the genome sequence of the soil bacterium Cellvibrio japonicus.</title>
        <authorList>
            <person name="Deboy R.T."/>
            <person name="Mongodin E.F."/>
            <person name="Fouts D.E."/>
            <person name="Tailford L.E."/>
            <person name="Khouri H."/>
            <person name="Emerson J.B."/>
            <person name="Mohamoud Y."/>
            <person name="Watkins K."/>
            <person name="Henrissat B."/>
            <person name="Gilbert H.J."/>
            <person name="Nelson K.E."/>
        </authorList>
    </citation>
    <scope>NUCLEOTIDE SEQUENCE [LARGE SCALE GENOMIC DNA]</scope>
    <source>
        <strain evidence="1 2">Ueda107</strain>
    </source>
</reference>
<evidence type="ECO:0000313" key="1">
    <source>
        <dbReference type="EMBL" id="ACE83286.1"/>
    </source>
</evidence>
<evidence type="ECO:0000313" key="2">
    <source>
        <dbReference type="Proteomes" id="UP000001036"/>
    </source>
</evidence>
<name>B3PEG6_CELJU</name>
<sequence>MQGEVRGRLCISRANHQAGNQCQAERENGFAYQHRHNSMVIGHVPVEKQS</sequence>